<sequence length="230" mass="26640">MPVFRLSKELIFPPCQYAEPDGLLAIGGDLSEERLLLAYRLGIFPWYSQDTPILWWAPDPRLVLFPHELRIAKSLKRVIKKGSFQVTIDRAFLDVITRCAYVRECKGEETWILPEMIQAYFQLHKRGYAHSVETWHDGRLVGGLYGVVIGRVFFGESMFTEMTDASKVAFVHLVQLLQAWKFELIDCQVTTAHLQSFGAREIPRREFMIRLSRALGKPMFHIDWSTVDFS</sequence>
<keyword evidence="17" id="KW-1185">Reference proteome</keyword>
<evidence type="ECO:0000256" key="14">
    <source>
        <dbReference type="ARBA" id="ARBA00083640"/>
    </source>
</evidence>
<evidence type="ECO:0000256" key="10">
    <source>
        <dbReference type="ARBA" id="ARBA00066767"/>
    </source>
</evidence>
<dbReference type="PANTHER" id="PTHR30098:SF2">
    <property type="entry name" value="LEUCYL_PHENYLALANYL-TRNA--PROTEIN TRANSFERASE"/>
    <property type="match status" value="1"/>
</dbReference>
<gene>
    <name evidence="15 16" type="primary">aat</name>
    <name evidence="16" type="ORF">DAMNIGENAA_09470</name>
</gene>
<dbReference type="RefSeq" id="WP_281792546.1">
    <property type="nucleotide sequence ID" value="NZ_BSDR01000001.1"/>
</dbReference>
<dbReference type="SUPFAM" id="SSF55729">
    <property type="entry name" value="Acyl-CoA N-acyltransferases (Nat)"/>
    <property type="match status" value="1"/>
</dbReference>
<dbReference type="InterPro" id="IPR042203">
    <property type="entry name" value="Leu/Phe-tRNA_Trfase_C"/>
</dbReference>
<evidence type="ECO:0000256" key="6">
    <source>
        <dbReference type="ARBA" id="ARBA00050652"/>
    </source>
</evidence>
<evidence type="ECO:0000256" key="2">
    <source>
        <dbReference type="ARBA" id="ARBA00022490"/>
    </source>
</evidence>
<keyword evidence="3 15" id="KW-0808">Transferase</keyword>
<evidence type="ECO:0000256" key="15">
    <source>
        <dbReference type="HAMAP-Rule" id="MF_00688"/>
    </source>
</evidence>
<evidence type="ECO:0000256" key="5">
    <source>
        <dbReference type="ARBA" id="ARBA00050607"/>
    </source>
</evidence>
<comment type="subcellular location">
    <subcellularLocation>
        <location evidence="1 15">Cytoplasm</location>
    </subcellularLocation>
</comment>
<evidence type="ECO:0000256" key="13">
    <source>
        <dbReference type="ARBA" id="ARBA00077165"/>
    </source>
</evidence>
<dbReference type="InterPro" id="IPR004616">
    <property type="entry name" value="Leu/Phe-tRNA_Trfase"/>
</dbReference>
<organism evidence="16 17">
    <name type="scientific">Desulforhabdus amnigena</name>
    <dbReference type="NCBI Taxonomy" id="40218"/>
    <lineage>
        <taxon>Bacteria</taxon>
        <taxon>Pseudomonadati</taxon>
        <taxon>Thermodesulfobacteriota</taxon>
        <taxon>Syntrophobacteria</taxon>
        <taxon>Syntrophobacterales</taxon>
        <taxon>Syntrophobacteraceae</taxon>
        <taxon>Desulforhabdus</taxon>
    </lineage>
</organism>
<dbReference type="PANTHER" id="PTHR30098">
    <property type="entry name" value="LEUCYL/PHENYLALANYL-TRNA--PROTEIN TRANSFERASE"/>
    <property type="match status" value="1"/>
</dbReference>
<comment type="catalytic activity">
    <reaction evidence="7 15">
        <text>N-terminal L-lysyl-[protein] + L-leucyl-tRNA(Leu) = N-terminal L-leucyl-L-lysyl-[protein] + tRNA(Leu) + H(+)</text>
        <dbReference type="Rhea" id="RHEA:12340"/>
        <dbReference type="Rhea" id="RHEA-COMP:9613"/>
        <dbReference type="Rhea" id="RHEA-COMP:9622"/>
        <dbReference type="Rhea" id="RHEA-COMP:12670"/>
        <dbReference type="Rhea" id="RHEA-COMP:12671"/>
        <dbReference type="ChEBI" id="CHEBI:15378"/>
        <dbReference type="ChEBI" id="CHEBI:65249"/>
        <dbReference type="ChEBI" id="CHEBI:78442"/>
        <dbReference type="ChEBI" id="CHEBI:78494"/>
        <dbReference type="ChEBI" id="CHEBI:133043"/>
        <dbReference type="EC" id="2.3.2.6"/>
    </reaction>
</comment>
<dbReference type="InterPro" id="IPR042221">
    <property type="entry name" value="Leu/Phe-tRNA_Trfase_N"/>
</dbReference>
<keyword evidence="4 15" id="KW-0012">Acyltransferase</keyword>
<evidence type="ECO:0000256" key="11">
    <source>
        <dbReference type="ARBA" id="ARBA00074372"/>
    </source>
</evidence>
<dbReference type="FunFam" id="3.40.630.70:FF:000001">
    <property type="entry name" value="Leucyl/phenylalanyl-tRNA--protein transferase"/>
    <property type="match status" value="1"/>
</dbReference>
<comment type="caution">
    <text evidence="16">The sequence shown here is derived from an EMBL/GenBank/DDBJ whole genome shotgun (WGS) entry which is preliminary data.</text>
</comment>
<evidence type="ECO:0000256" key="12">
    <source>
        <dbReference type="ARBA" id="ARBA00077136"/>
    </source>
</evidence>
<accession>A0A9W6FRZ4</accession>
<evidence type="ECO:0000256" key="7">
    <source>
        <dbReference type="ARBA" id="ARBA00051538"/>
    </source>
</evidence>
<dbReference type="InterPro" id="IPR016181">
    <property type="entry name" value="Acyl_CoA_acyltransferase"/>
</dbReference>
<dbReference type="EMBL" id="BSDR01000001">
    <property type="protein sequence ID" value="GLI33514.1"/>
    <property type="molecule type" value="Genomic_DNA"/>
</dbReference>
<protein>
    <recommendedName>
        <fullName evidence="11 15">Leucyl/phenylalanyl-tRNA--protein transferase</fullName>
        <ecNumber evidence="10 15">2.3.2.6</ecNumber>
    </recommendedName>
    <alternativeName>
        <fullName evidence="12 15">L/F-transferase</fullName>
    </alternativeName>
    <alternativeName>
        <fullName evidence="13 15">Leucyltransferase</fullName>
    </alternativeName>
    <alternativeName>
        <fullName evidence="14 15">Phenyalanyltransferase</fullName>
    </alternativeName>
</protein>
<evidence type="ECO:0000256" key="1">
    <source>
        <dbReference type="ARBA" id="ARBA00004496"/>
    </source>
</evidence>
<dbReference type="Gene3D" id="3.30.70.3550">
    <property type="entry name" value="Leucyl/phenylalanyl-tRNA-protein transferase, N-terminal domain"/>
    <property type="match status" value="1"/>
</dbReference>
<dbReference type="GO" id="GO:0030163">
    <property type="term" value="P:protein catabolic process"/>
    <property type="evidence" value="ECO:0007669"/>
    <property type="project" value="UniProtKB-UniRule"/>
</dbReference>
<dbReference type="NCBIfam" id="TIGR00667">
    <property type="entry name" value="aat"/>
    <property type="match status" value="1"/>
</dbReference>
<reference evidence="16" key="1">
    <citation type="submission" date="2022-12" db="EMBL/GenBank/DDBJ databases">
        <title>Reference genome sequencing for broad-spectrum identification of bacterial and archaeal isolates by mass spectrometry.</title>
        <authorList>
            <person name="Sekiguchi Y."/>
            <person name="Tourlousse D.M."/>
        </authorList>
    </citation>
    <scope>NUCLEOTIDE SEQUENCE</scope>
    <source>
        <strain evidence="16">ASRB1</strain>
    </source>
</reference>
<dbReference type="Pfam" id="PF03588">
    <property type="entry name" value="Leu_Phe_trans"/>
    <property type="match status" value="1"/>
</dbReference>
<comment type="catalytic activity">
    <reaction evidence="5 15">
        <text>L-phenylalanyl-tRNA(Phe) + an N-terminal L-alpha-aminoacyl-[protein] = an N-terminal L-phenylalanyl-L-alpha-aminoacyl-[protein] + tRNA(Phe)</text>
        <dbReference type="Rhea" id="RHEA:43632"/>
        <dbReference type="Rhea" id="RHEA-COMP:9668"/>
        <dbReference type="Rhea" id="RHEA-COMP:9699"/>
        <dbReference type="Rhea" id="RHEA-COMP:10636"/>
        <dbReference type="Rhea" id="RHEA-COMP:10637"/>
        <dbReference type="ChEBI" id="CHEBI:78442"/>
        <dbReference type="ChEBI" id="CHEBI:78531"/>
        <dbReference type="ChEBI" id="CHEBI:78597"/>
        <dbReference type="ChEBI" id="CHEBI:83561"/>
        <dbReference type="EC" id="2.3.2.6"/>
    </reaction>
</comment>
<dbReference type="EC" id="2.3.2.6" evidence="10 15"/>
<evidence type="ECO:0000256" key="4">
    <source>
        <dbReference type="ARBA" id="ARBA00023315"/>
    </source>
</evidence>
<evidence type="ECO:0000313" key="17">
    <source>
        <dbReference type="Proteomes" id="UP001144372"/>
    </source>
</evidence>
<evidence type="ECO:0000256" key="9">
    <source>
        <dbReference type="ARBA" id="ARBA00061535"/>
    </source>
</evidence>
<evidence type="ECO:0000256" key="8">
    <source>
        <dbReference type="ARBA" id="ARBA00054043"/>
    </source>
</evidence>
<comment type="catalytic activity">
    <reaction evidence="6 15">
        <text>N-terminal L-arginyl-[protein] + L-leucyl-tRNA(Leu) = N-terminal L-leucyl-L-arginyl-[protein] + tRNA(Leu) + H(+)</text>
        <dbReference type="Rhea" id="RHEA:50416"/>
        <dbReference type="Rhea" id="RHEA-COMP:9613"/>
        <dbReference type="Rhea" id="RHEA-COMP:9622"/>
        <dbReference type="Rhea" id="RHEA-COMP:12672"/>
        <dbReference type="Rhea" id="RHEA-COMP:12673"/>
        <dbReference type="ChEBI" id="CHEBI:15378"/>
        <dbReference type="ChEBI" id="CHEBI:64719"/>
        <dbReference type="ChEBI" id="CHEBI:78442"/>
        <dbReference type="ChEBI" id="CHEBI:78494"/>
        <dbReference type="ChEBI" id="CHEBI:133044"/>
        <dbReference type="EC" id="2.3.2.6"/>
    </reaction>
</comment>
<comment type="function">
    <text evidence="8 15">Functions in the N-end rule pathway of protein degradation where it conjugates Leu, Phe and, less efficiently, Met from aminoacyl-tRNAs to the N-termini of proteins containing an N-terminal arginine or lysine.</text>
</comment>
<dbReference type="Gene3D" id="3.40.630.70">
    <property type="entry name" value="Leucyl/phenylalanyl-tRNA-protein transferase, C-terminal domain"/>
    <property type="match status" value="1"/>
</dbReference>
<proteinExistence type="inferred from homology"/>
<evidence type="ECO:0000256" key="3">
    <source>
        <dbReference type="ARBA" id="ARBA00022679"/>
    </source>
</evidence>
<dbReference type="HAMAP" id="MF_00688">
    <property type="entry name" value="Leu_Phe_trans"/>
    <property type="match status" value="1"/>
</dbReference>
<dbReference type="FunFam" id="3.30.70.3550:FF:000001">
    <property type="entry name" value="Leucyl/phenylalanyl-tRNA--protein transferase"/>
    <property type="match status" value="1"/>
</dbReference>
<dbReference type="AlphaFoldDB" id="A0A9W6FRZ4"/>
<dbReference type="GO" id="GO:0008914">
    <property type="term" value="F:leucyl-tRNA--protein transferase activity"/>
    <property type="evidence" value="ECO:0007669"/>
    <property type="project" value="UniProtKB-UniRule"/>
</dbReference>
<dbReference type="GO" id="GO:0005737">
    <property type="term" value="C:cytoplasm"/>
    <property type="evidence" value="ECO:0007669"/>
    <property type="project" value="UniProtKB-SubCell"/>
</dbReference>
<dbReference type="Proteomes" id="UP001144372">
    <property type="component" value="Unassembled WGS sequence"/>
</dbReference>
<keyword evidence="2 15" id="KW-0963">Cytoplasm</keyword>
<evidence type="ECO:0000313" key="16">
    <source>
        <dbReference type="EMBL" id="GLI33514.1"/>
    </source>
</evidence>
<comment type="similarity">
    <text evidence="9 15">Belongs to the L/F-transferase family.</text>
</comment>
<name>A0A9W6FRZ4_9BACT</name>